<evidence type="ECO:0000256" key="2">
    <source>
        <dbReference type="PIRSR" id="PIRSR005211-1"/>
    </source>
</evidence>
<feature type="active site" description="Charge relay system" evidence="2">
    <location>
        <position position="362"/>
    </location>
</feature>
<dbReference type="GO" id="GO:0047372">
    <property type="term" value="F:monoacylglycerol lipase activity"/>
    <property type="evidence" value="ECO:0007669"/>
    <property type="project" value="TreeGrafter"/>
</dbReference>
<dbReference type="InterPro" id="IPR022742">
    <property type="entry name" value="Hydrolase_4"/>
</dbReference>
<proteinExistence type="inferred from homology"/>
<dbReference type="GO" id="GO:0034338">
    <property type="term" value="F:short-chain carboxylesterase activity"/>
    <property type="evidence" value="ECO:0007669"/>
    <property type="project" value="TreeGrafter"/>
</dbReference>
<dbReference type="EnsemblMetazoa" id="CLYHEMT007457.1">
    <property type="protein sequence ID" value="CLYHEMP007457.1"/>
    <property type="gene ID" value="CLYHEMG007457"/>
</dbReference>
<dbReference type="InterPro" id="IPR050960">
    <property type="entry name" value="AB_hydrolase_4_sf"/>
</dbReference>
<evidence type="ECO:0000259" key="3">
    <source>
        <dbReference type="Pfam" id="PF12146"/>
    </source>
</evidence>
<dbReference type="InterPro" id="IPR029058">
    <property type="entry name" value="AB_hydrolase_fold"/>
</dbReference>
<name>A0A7M5V0V4_9CNID</name>
<evidence type="ECO:0000313" key="4">
    <source>
        <dbReference type="EnsemblMetazoa" id="CLYHEMP007457.1"/>
    </source>
</evidence>
<feature type="active site" description="Charge relay system" evidence="2">
    <location>
        <position position="333"/>
    </location>
</feature>
<dbReference type="GeneID" id="136797848"/>
<dbReference type="PANTHER" id="PTHR10794:SF93">
    <property type="entry name" value="SERINE AMINOPEPTIDASE S33 DOMAIN-CONTAINING PROTEIN"/>
    <property type="match status" value="1"/>
</dbReference>
<keyword evidence="5" id="KW-1185">Reference proteome</keyword>
<accession>A0A7M5V0V4</accession>
<dbReference type="PIRSF" id="PIRSF005211">
    <property type="entry name" value="Ab_hydro_YheT"/>
    <property type="match status" value="1"/>
</dbReference>
<dbReference type="AlphaFoldDB" id="A0A7M5V0V4"/>
<dbReference type="Pfam" id="PF12146">
    <property type="entry name" value="Hydrolase_4"/>
    <property type="match status" value="1"/>
</dbReference>
<evidence type="ECO:0000313" key="5">
    <source>
        <dbReference type="Proteomes" id="UP000594262"/>
    </source>
</evidence>
<protein>
    <recommendedName>
        <fullName evidence="3">Serine aminopeptidase S33 domain-containing protein</fullName>
    </recommendedName>
</protein>
<comment type="similarity">
    <text evidence="1">Belongs to the AB hydrolase superfamily. AB hydrolase 4 family.</text>
</comment>
<evidence type="ECO:0000256" key="1">
    <source>
        <dbReference type="ARBA" id="ARBA00010884"/>
    </source>
</evidence>
<feature type="domain" description="Serine aminopeptidase S33" evidence="3">
    <location>
        <begin position="141"/>
        <end position="337"/>
    </location>
</feature>
<dbReference type="InterPro" id="IPR012020">
    <property type="entry name" value="ABHD4"/>
</dbReference>
<dbReference type="RefSeq" id="XP_066910532.1">
    <property type="nucleotide sequence ID" value="XM_067054431.1"/>
</dbReference>
<dbReference type="PANTHER" id="PTHR10794">
    <property type="entry name" value="ABHYDROLASE DOMAIN-CONTAINING PROTEIN"/>
    <property type="match status" value="1"/>
</dbReference>
<reference evidence="4" key="1">
    <citation type="submission" date="2021-01" db="UniProtKB">
        <authorList>
            <consortium name="EnsemblMetazoa"/>
        </authorList>
    </citation>
    <scope>IDENTIFICATION</scope>
</reference>
<organism evidence="4 5">
    <name type="scientific">Clytia hemisphaerica</name>
    <dbReference type="NCBI Taxonomy" id="252671"/>
    <lineage>
        <taxon>Eukaryota</taxon>
        <taxon>Metazoa</taxon>
        <taxon>Cnidaria</taxon>
        <taxon>Hydrozoa</taxon>
        <taxon>Hydroidolina</taxon>
        <taxon>Leptothecata</taxon>
        <taxon>Obeliida</taxon>
        <taxon>Clytiidae</taxon>
        <taxon>Clytia</taxon>
    </lineage>
</organism>
<dbReference type="OrthoDB" id="247542at2759"/>
<dbReference type="Gene3D" id="3.40.50.1820">
    <property type="entry name" value="alpha/beta hydrolase"/>
    <property type="match status" value="1"/>
</dbReference>
<sequence length="409" mass="46668">MMIELVLLSSFIAAVLYIINEFRAYYYIKSPEITFKNSSVLYHKLLDTCESFNAPYIPTFWAPSGHLQTWLKTIVSFHDCPKISVTKEYLQMEDEGIISFEWVSQVDSEAAAASTKKRRSLKKKTLMVKEKPILLIIPSALNTNVQDYTDLCLYALKNGFKPLFFNRRGYASNVLTTPKVTTYNDHSDLEETLQYLNSQFPFSSIYAMAFSMESGNLISYLGHEKTDSLIAGAVCVSSTFGCENQLDDHAMRQPYNAIITEKIKTIFQSNAICHDMFDSEAVQNCQTMVSLQNEIHARSNQYQTLKEYLNYNSPLIHLNRIQVPVLFLHAKDDPVIPEISVPYEFFGISEWCILLTTEYGGHCGFFKDLTPSSWADERAVDFLKFIHKNGKMTTSMSNGHGRSRAMTIF</sequence>
<feature type="active site" description="Charge relay system" evidence="2">
    <location>
        <position position="211"/>
    </location>
</feature>
<dbReference type="Proteomes" id="UP000594262">
    <property type="component" value="Unplaced"/>
</dbReference>
<dbReference type="SUPFAM" id="SSF53474">
    <property type="entry name" value="alpha/beta-Hydrolases"/>
    <property type="match status" value="1"/>
</dbReference>